<organism evidence="1 2">
    <name type="scientific">Setaria italica</name>
    <name type="common">Foxtail millet</name>
    <name type="synonym">Panicum italicum</name>
    <dbReference type="NCBI Taxonomy" id="4555"/>
    <lineage>
        <taxon>Eukaryota</taxon>
        <taxon>Viridiplantae</taxon>
        <taxon>Streptophyta</taxon>
        <taxon>Embryophyta</taxon>
        <taxon>Tracheophyta</taxon>
        <taxon>Spermatophyta</taxon>
        <taxon>Magnoliopsida</taxon>
        <taxon>Liliopsida</taxon>
        <taxon>Poales</taxon>
        <taxon>Poaceae</taxon>
        <taxon>PACMAD clade</taxon>
        <taxon>Panicoideae</taxon>
        <taxon>Panicodae</taxon>
        <taxon>Paniceae</taxon>
        <taxon>Cenchrinae</taxon>
        <taxon>Setaria</taxon>
    </lineage>
</organism>
<dbReference type="AlphaFoldDB" id="K4AHX4"/>
<sequence length="55" mass="6272">MDRSDFWECNIWATTSEVLGREAAGRGSKGGSSWFNLIEGPRFSLSQFCRWNTLL</sequence>
<evidence type="ECO:0000313" key="2">
    <source>
        <dbReference type="Proteomes" id="UP000004995"/>
    </source>
</evidence>
<dbReference type="EnsemblPlants" id="KQK87740">
    <property type="protein sequence ID" value="KQK87740"/>
    <property type="gene ID" value="SETIT_038481mg"/>
</dbReference>
<dbReference type="Proteomes" id="UP000004995">
    <property type="component" value="Unassembled WGS sequence"/>
</dbReference>
<keyword evidence="2" id="KW-1185">Reference proteome</keyword>
<dbReference type="Gramene" id="KQK87740">
    <property type="protein sequence ID" value="KQK87740"/>
    <property type="gene ID" value="SETIT_038481mg"/>
</dbReference>
<protein>
    <submittedName>
        <fullName evidence="1">Uncharacterized protein</fullName>
    </submittedName>
</protein>
<dbReference type="HOGENOM" id="CLU_3036009_0_0_1"/>
<evidence type="ECO:0000313" key="1">
    <source>
        <dbReference type="EnsemblPlants" id="KQK87740"/>
    </source>
</evidence>
<name>K4AHX4_SETIT</name>
<reference evidence="2" key="1">
    <citation type="journal article" date="2012" name="Nat. Biotechnol.">
        <title>Reference genome sequence of the model plant Setaria.</title>
        <authorList>
            <person name="Bennetzen J.L."/>
            <person name="Schmutz J."/>
            <person name="Wang H."/>
            <person name="Percifield R."/>
            <person name="Hawkins J."/>
            <person name="Pontaroli A.C."/>
            <person name="Estep M."/>
            <person name="Feng L."/>
            <person name="Vaughn J.N."/>
            <person name="Grimwood J."/>
            <person name="Jenkins J."/>
            <person name="Barry K."/>
            <person name="Lindquist E."/>
            <person name="Hellsten U."/>
            <person name="Deshpande S."/>
            <person name="Wang X."/>
            <person name="Wu X."/>
            <person name="Mitros T."/>
            <person name="Triplett J."/>
            <person name="Yang X."/>
            <person name="Ye C.Y."/>
            <person name="Mauro-Herrera M."/>
            <person name="Wang L."/>
            <person name="Li P."/>
            <person name="Sharma M."/>
            <person name="Sharma R."/>
            <person name="Ronald P.C."/>
            <person name="Panaud O."/>
            <person name="Kellogg E.A."/>
            <person name="Brutnell T.P."/>
            <person name="Doust A.N."/>
            <person name="Tuskan G.A."/>
            <person name="Rokhsar D."/>
            <person name="Devos K.M."/>
        </authorList>
    </citation>
    <scope>NUCLEOTIDE SEQUENCE [LARGE SCALE GENOMIC DNA]</scope>
    <source>
        <strain evidence="2">cv. Yugu1</strain>
    </source>
</reference>
<reference evidence="1" key="2">
    <citation type="submission" date="2018-08" db="UniProtKB">
        <authorList>
            <consortium name="EnsemblPlants"/>
        </authorList>
    </citation>
    <scope>IDENTIFICATION</scope>
    <source>
        <strain evidence="1">Yugu1</strain>
    </source>
</reference>
<proteinExistence type="predicted"/>
<dbReference type="InParanoid" id="K4AHX4"/>
<accession>K4AHX4</accession>
<dbReference type="EMBL" id="AGNK02005437">
    <property type="status" value="NOT_ANNOTATED_CDS"/>
    <property type="molecule type" value="Genomic_DNA"/>
</dbReference>